<dbReference type="PANTHER" id="PTHR46401">
    <property type="entry name" value="GLYCOSYLTRANSFERASE WBBK-RELATED"/>
    <property type="match status" value="1"/>
</dbReference>
<dbReference type="AlphaFoldDB" id="A0A1B9NBD5"/>
<gene>
    <name evidence="4" type="ORF">A7J15_06810</name>
</gene>
<dbReference type="InterPro" id="IPR028098">
    <property type="entry name" value="Glyco_trans_4-like_N"/>
</dbReference>
<sequence length="359" mass="37451">MSVSLRVVLDQLVAPTHGDLRAASRDLAHALVASAPLGCRVEAIAPAGAPLEVPGLAGEKRLRGSRGQIAASWQLGIAPGVGGGMIHSPTLLAPLVRHDRVNEGDQTVVTLWDLLAWEAPGEMPRAEAGWHKAMLRRAMRHADAVVVPTHAIADQLAERVDLDERVRVISGAVPEGFSIPSDAEARRRDLGLPGEYVAVAGAPADSDGLAAALRAVSATELDAVVIGAAEGSEPAIADVASSAGLPERRVHVRGALDAGDRAALLGGARAFLAPSARSAWPWRATEAMALGVPLVAVDSRVHHEVVYDGGLIVPAADLGDALRSALEDADRLSVLGCDRARAFTWRGSAEKVWQLHADL</sequence>
<reference evidence="4 5" key="1">
    <citation type="submission" date="2016-05" db="EMBL/GenBank/DDBJ databases">
        <authorList>
            <person name="Lavstsen T."/>
            <person name="Jespersen J.S."/>
        </authorList>
    </citation>
    <scope>NUCLEOTIDE SEQUENCE [LARGE SCALE GENOMIC DNA]</scope>
    <source>
        <strain evidence="4 5">YLB-01</strain>
    </source>
</reference>
<dbReference type="GO" id="GO:0016757">
    <property type="term" value="F:glycosyltransferase activity"/>
    <property type="evidence" value="ECO:0007669"/>
    <property type="project" value="UniProtKB-KW"/>
</dbReference>
<evidence type="ECO:0000313" key="4">
    <source>
        <dbReference type="EMBL" id="OCG73915.1"/>
    </source>
</evidence>
<keyword evidence="5" id="KW-1185">Reference proteome</keyword>
<organism evidence="4 5">
    <name type="scientific">Microbacterium sediminis</name>
    <dbReference type="NCBI Taxonomy" id="904291"/>
    <lineage>
        <taxon>Bacteria</taxon>
        <taxon>Bacillati</taxon>
        <taxon>Actinomycetota</taxon>
        <taxon>Actinomycetes</taxon>
        <taxon>Micrococcales</taxon>
        <taxon>Microbacteriaceae</taxon>
        <taxon>Microbacterium</taxon>
    </lineage>
</organism>
<evidence type="ECO:0000256" key="1">
    <source>
        <dbReference type="ARBA" id="ARBA00022676"/>
    </source>
</evidence>
<evidence type="ECO:0000259" key="3">
    <source>
        <dbReference type="Pfam" id="PF13439"/>
    </source>
</evidence>
<dbReference type="SUPFAM" id="SSF53756">
    <property type="entry name" value="UDP-Glycosyltransferase/glycogen phosphorylase"/>
    <property type="match status" value="1"/>
</dbReference>
<dbReference type="RefSeq" id="WP_067026272.1">
    <property type="nucleotide sequence ID" value="NZ_CP038256.1"/>
</dbReference>
<protein>
    <submittedName>
        <fullName evidence="4">Glycosyl transferase</fullName>
    </submittedName>
</protein>
<dbReference type="Gene3D" id="3.40.50.2000">
    <property type="entry name" value="Glycogen Phosphorylase B"/>
    <property type="match status" value="2"/>
</dbReference>
<dbReference type="PANTHER" id="PTHR46401:SF2">
    <property type="entry name" value="GLYCOSYLTRANSFERASE WBBK-RELATED"/>
    <property type="match status" value="1"/>
</dbReference>
<accession>A0A1B9NBD5</accession>
<evidence type="ECO:0000313" key="5">
    <source>
        <dbReference type="Proteomes" id="UP000093355"/>
    </source>
</evidence>
<name>A0A1B9NBD5_9MICO</name>
<dbReference type="STRING" id="904291.A7J15_06810"/>
<dbReference type="GO" id="GO:0009103">
    <property type="term" value="P:lipopolysaccharide biosynthetic process"/>
    <property type="evidence" value="ECO:0007669"/>
    <property type="project" value="TreeGrafter"/>
</dbReference>
<keyword evidence="2 4" id="KW-0808">Transferase</keyword>
<dbReference type="EMBL" id="LXMD01000023">
    <property type="protein sequence ID" value="OCG73915.1"/>
    <property type="molecule type" value="Genomic_DNA"/>
</dbReference>
<dbReference type="Pfam" id="PF13439">
    <property type="entry name" value="Glyco_transf_4"/>
    <property type="match status" value="1"/>
</dbReference>
<evidence type="ECO:0000256" key="2">
    <source>
        <dbReference type="ARBA" id="ARBA00022679"/>
    </source>
</evidence>
<feature type="domain" description="Glycosyltransferase subfamily 4-like N-terminal" evidence="3">
    <location>
        <begin position="103"/>
        <end position="173"/>
    </location>
</feature>
<proteinExistence type="predicted"/>
<keyword evidence="1" id="KW-0328">Glycosyltransferase</keyword>
<dbReference type="Pfam" id="PF13692">
    <property type="entry name" value="Glyco_trans_1_4"/>
    <property type="match status" value="1"/>
</dbReference>
<dbReference type="OrthoDB" id="9801609at2"/>
<comment type="caution">
    <text evidence="4">The sequence shown here is derived from an EMBL/GenBank/DDBJ whole genome shotgun (WGS) entry which is preliminary data.</text>
</comment>
<dbReference type="Proteomes" id="UP000093355">
    <property type="component" value="Unassembled WGS sequence"/>
</dbReference>